<evidence type="ECO:0000259" key="2">
    <source>
        <dbReference type="PROSITE" id="PS50263"/>
    </source>
</evidence>
<comment type="caution">
    <text evidence="3">The sequence shown here is derived from an EMBL/GenBank/DDBJ whole genome shotgun (WGS) entry which is preliminary data.</text>
</comment>
<feature type="non-terminal residue" evidence="3">
    <location>
        <position position="114"/>
    </location>
</feature>
<dbReference type="InterPro" id="IPR036526">
    <property type="entry name" value="C-N_Hydrolase_sf"/>
</dbReference>
<feature type="domain" description="CN hydrolase" evidence="2">
    <location>
        <begin position="6"/>
        <end position="114"/>
    </location>
</feature>
<gene>
    <name evidence="3" type="ORF">EVA_12874</name>
</gene>
<accession>J9GB59</accession>
<dbReference type="Pfam" id="PF00795">
    <property type="entry name" value="CN_hydrolase"/>
    <property type="match status" value="1"/>
</dbReference>
<dbReference type="GO" id="GO:0005737">
    <property type="term" value="C:cytoplasm"/>
    <property type="evidence" value="ECO:0007669"/>
    <property type="project" value="InterPro"/>
</dbReference>
<dbReference type="GO" id="GO:0004359">
    <property type="term" value="F:glutaminase activity"/>
    <property type="evidence" value="ECO:0007669"/>
    <property type="project" value="InterPro"/>
</dbReference>
<dbReference type="AlphaFoldDB" id="J9GB59"/>
<dbReference type="InterPro" id="IPR003010">
    <property type="entry name" value="C-N_Hydrolase"/>
</dbReference>
<dbReference type="GO" id="GO:0009435">
    <property type="term" value="P:NAD+ biosynthetic process"/>
    <property type="evidence" value="ECO:0007669"/>
    <property type="project" value="InterPro"/>
</dbReference>
<dbReference type="InterPro" id="IPR003694">
    <property type="entry name" value="NAD_synthase"/>
</dbReference>
<dbReference type="PANTHER" id="PTHR23090">
    <property type="entry name" value="NH 3 /GLUTAMINE-DEPENDENT NAD + SYNTHETASE"/>
    <property type="match status" value="1"/>
</dbReference>
<proteinExistence type="predicted"/>
<evidence type="ECO:0000256" key="1">
    <source>
        <dbReference type="ARBA" id="ARBA00022598"/>
    </source>
</evidence>
<dbReference type="Gene3D" id="3.60.110.10">
    <property type="entry name" value="Carbon-nitrogen hydrolase"/>
    <property type="match status" value="1"/>
</dbReference>
<dbReference type="SUPFAM" id="SSF56317">
    <property type="entry name" value="Carbon-nitrogen hydrolase"/>
    <property type="match status" value="1"/>
</dbReference>
<reference evidence="3" key="1">
    <citation type="journal article" date="2012" name="PLoS ONE">
        <title>Gene sets for utilization of primary and secondary nutrition supplies in the distal gut of endangered iberian lynx.</title>
        <authorList>
            <person name="Alcaide M."/>
            <person name="Messina E."/>
            <person name="Richter M."/>
            <person name="Bargiela R."/>
            <person name="Peplies J."/>
            <person name="Huws S.A."/>
            <person name="Newbold C.J."/>
            <person name="Golyshin P.N."/>
            <person name="Simon M.A."/>
            <person name="Lopez G."/>
            <person name="Yakimov M.M."/>
            <person name="Ferrer M."/>
        </authorList>
    </citation>
    <scope>NUCLEOTIDE SEQUENCE</scope>
</reference>
<dbReference type="EMBL" id="AMCI01004000">
    <property type="protein sequence ID" value="EJW99017.1"/>
    <property type="molecule type" value="Genomic_DNA"/>
</dbReference>
<organism evidence="3">
    <name type="scientific">gut metagenome</name>
    <dbReference type="NCBI Taxonomy" id="749906"/>
    <lineage>
        <taxon>unclassified sequences</taxon>
        <taxon>metagenomes</taxon>
        <taxon>organismal metagenomes</taxon>
    </lineage>
</organism>
<evidence type="ECO:0000313" key="3">
    <source>
        <dbReference type="EMBL" id="EJW99017.1"/>
    </source>
</evidence>
<keyword evidence="1" id="KW-0436">Ligase</keyword>
<dbReference type="PANTHER" id="PTHR23090:SF9">
    <property type="entry name" value="GLUTAMINE-DEPENDENT NAD(+) SYNTHETASE"/>
    <property type="match status" value="1"/>
</dbReference>
<dbReference type="GO" id="GO:0003952">
    <property type="term" value="F:NAD+ synthase (glutamine-hydrolyzing) activity"/>
    <property type="evidence" value="ECO:0007669"/>
    <property type="project" value="InterPro"/>
</dbReference>
<name>J9GB59_9ZZZZ</name>
<protein>
    <submittedName>
        <fullName evidence="3">NAD+ synthetase</fullName>
    </submittedName>
</protein>
<sequence length="114" mass="12571">MRQGFIKTAAATPKIVVADCKANGEEILRLVREMEKEHAKLMVFPELCVTGYTCGDLFSQRCLIESAWETVLHIAEETAETDALILLGAPVRHRGKLYNAAIALNYGEILGIIP</sequence>
<dbReference type="PROSITE" id="PS50263">
    <property type="entry name" value="CN_HYDROLASE"/>
    <property type="match status" value="1"/>
</dbReference>